<dbReference type="Proteomes" id="UP001497600">
    <property type="component" value="Chromosome C"/>
</dbReference>
<sequence length="576" mass="64487">MNSYNTITLRNRPLSRESKPVPIVLTIAGSDPSGGAGIEADLKTFSSFGVFGATCIVALTAQNTKGVNSISKTSEILVNEILESIFDDYLQSDGSSRLRTIKTGMLTQEAVKVLEGKIDLLDKEDVKLVVDPVMVSTSGASLFKEEDMQQCVTTLLKHAYLVTPNFEEALVLYSLSNSDGSKDSNIKSVQDFVDFTINLQQSLKCENILVKGGHIPWDANDKPINGKDFKSATKVRDVLYESSSGTVTIFESEFIHSQNTHGTGCTLSSSIAANIAKGKNLRDSLIISIDYLHQGLDSMTKIGHGNGPLNHNVIPEQDISSLTKSVLSNPVSVSNKIKEEYDSFLDFFKSQPLVVPYWKKYIEHPFVNQVATNQLPFDKFLYFLKQDYFYLINYAQVQCLAASVAPTYQETLATSKVVEAIVTEIEKHKVKLHKKYDVDYDSNSDNDLRPGKACINYCTYLLEIGKKEDYIGIKTAIAPCLFGYYEAGVIGQERRQRRDYDLGSLSNKEESEVYGSWIDEYTSDWYREAYEVGKVGLDKYLNEHDISQERVDQLTHIFAEVTKLEVAFWDEVLDLE</sequence>
<protein>
    <submittedName>
        <fullName evidence="3">Hydroxymethylpyrimidine/phosphomethylpyrimidine kinase Thi21p</fullName>
    </submittedName>
</protein>
<evidence type="ECO:0000259" key="2">
    <source>
        <dbReference type="Pfam" id="PF08543"/>
    </source>
</evidence>
<dbReference type="CDD" id="cd19367">
    <property type="entry name" value="TenA_C_ScTHI20-like"/>
    <property type="match status" value="1"/>
</dbReference>
<feature type="domain" description="Pyridoxamine kinase/Phosphomethylpyrimidine kinase" evidence="2">
    <location>
        <begin position="31"/>
        <end position="310"/>
    </location>
</feature>
<dbReference type="SUPFAM" id="SSF53613">
    <property type="entry name" value="Ribokinase-like"/>
    <property type="match status" value="1"/>
</dbReference>
<keyword evidence="4" id="KW-1185">Reference proteome</keyword>
<keyword evidence="3" id="KW-0418">Kinase</keyword>
<dbReference type="Pfam" id="PF03070">
    <property type="entry name" value="TENA_THI-4"/>
    <property type="match status" value="1"/>
</dbReference>
<evidence type="ECO:0000259" key="1">
    <source>
        <dbReference type="Pfam" id="PF03070"/>
    </source>
</evidence>
<dbReference type="CDD" id="cd01169">
    <property type="entry name" value="HMPP_kinase"/>
    <property type="match status" value="1"/>
</dbReference>
<dbReference type="GO" id="GO:0016301">
    <property type="term" value="F:kinase activity"/>
    <property type="evidence" value="ECO:0007669"/>
    <property type="project" value="UniProtKB-KW"/>
</dbReference>
<dbReference type="InterPro" id="IPR004399">
    <property type="entry name" value="HMP/HMP-P_kinase_dom"/>
</dbReference>
<keyword evidence="3" id="KW-0808">Transferase</keyword>
<dbReference type="PANTHER" id="PTHR20858:SF17">
    <property type="entry name" value="HYDROXYMETHYLPYRIMIDINE_PHOSPHOMETHYLPYRIMIDINE KINASE THI20-RELATED"/>
    <property type="match status" value="1"/>
</dbReference>
<gene>
    <name evidence="3" type="primary">THI21</name>
    <name evidence="3" type="ORF">CAAN4_C04082</name>
</gene>
<dbReference type="InterPro" id="IPR004305">
    <property type="entry name" value="Thiaminase-2/PQQC"/>
</dbReference>
<evidence type="ECO:0000313" key="3">
    <source>
        <dbReference type="EMBL" id="CAK7899748.1"/>
    </source>
</evidence>
<dbReference type="Gene3D" id="3.40.1190.20">
    <property type="match status" value="1"/>
</dbReference>
<dbReference type="Pfam" id="PF08543">
    <property type="entry name" value="Phos_pyr_kin"/>
    <property type="match status" value="1"/>
</dbReference>
<proteinExistence type="predicted"/>
<dbReference type="SUPFAM" id="SSF48613">
    <property type="entry name" value="Heme oxygenase-like"/>
    <property type="match status" value="1"/>
</dbReference>
<dbReference type="NCBIfam" id="TIGR00097">
    <property type="entry name" value="HMP-P_kinase"/>
    <property type="match status" value="1"/>
</dbReference>
<dbReference type="InterPro" id="IPR013749">
    <property type="entry name" value="PM/HMP-P_kinase-1"/>
</dbReference>
<name>A0ABP0E8Z3_9ASCO</name>
<dbReference type="Gene3D" id="1.20.910.10">
    <property type="entry name" value="Heme oxygenase-like"/>
    <property type="match status" value="1"/>
</dbReference>
<organism evidence="3 4">
    <name type="scientific">[Candida] anglica</name>
    <dbReference type="NCBI Taxonomy" id="148631"/>
    <lineage>
        <taxon>Eukaryota</taxon>
        <taxon>Fungi</taxon>
        <taxon>Dikarya</taxon>
        <taxon>Ascomycota</taxon>
        <taxon>Saccharomycotina</taxon>
        <taxon>Pichiomycetes</taxon>
        <taxon>Debaryomycetaceae</taxon>
        <taxon>Kurtzmaniella</taxon>
    </lineage>
</organism>
<dbReference type="InterPro" id="IPR029056">
    <property type="entry name" value="Ribokinase-like"/>
</dbReference>
<dbReference type="PANTHER" id="PTHR20858">
    <property type="entry name" value="PHOSPHOMETHYLPYRIMIDINE KINASE"/>
    <property type="match status" value="1"/>
</dbReference>
<dbReference type="EMBL" id="OZ004255">
    <property type="protein sequence ID" value="CAK7899748.1"/>
    <property type="molecule type" value="Genomic_DNA"/>
</dbReference>
<reference evidence="3 4" key="1">
    <citation type="submission" date="2024-01" db="EMBL/GenBank/DDBJ databases">
        <authorList>
            <consortium name="Genoscope - CEA"/>
            <person name="William W."/>
        </authorList>
    </citation>
    <scope>NUCLEOTIDE SEQUENCE [LARGE SCALE GENOMIC DNA]</scope>
    <source>
        <strain evidence="3 4">29B2s-10</strain>
    </source>
</reference>
<accession>A0ABP0E8Z3</accession>
<dbReference type="InterPro" id="IPR016084">
    <property type="entry name" value="Haem_Oase-like_multi-hlx"/>
</dbReference>
<evidence type="ECO:0000313" key="4">
    <source>
        <dbReference type="Proteomes" id="UP001497600"/>
    </source>
</evidence>
<feature type="domain" description="Thiaminase-2/PQQC" evidence="1">
    <location>
        <begin position="354"/>
        <end position="574"/>
    </location>
</feature>